<comment type="caution">
    <text evidence="2">The sequence shown here is derived from an EMBL/GenBank/DDBJ whole genome shotgun (WGS) entry which is preliminary data.</text>
</comment>
<dbReference type="Proteomes" id="UP000526408">
    <property type="component" value="Unassembled WGS sequence"/>
</dbReference>
<gene>
    <name evidence="2" type="ORF">HCU73_14910</name>
</gene>
<name>A0A7X6JZT4_9RHOB</name>
<evidence type="ECO:0000313" key="2">
    <source>
        <dbReference type="EMBL" id="NKX45884.1"/>
    </source>
</evidence>
<feature type="transmembrane region" description="Helical" evidence="1">
    <location>
        <begin position="12"/>
        <end position="35"/>
    </location>
</feature>
<evidence type="ECO:0000313" key="3">
    <source>
        <dbReference type="Proteomes" id="UP000526408"/>
    </source>
</evidence>
<proteinExistence type="predicted"/>
<keyword evidence="1" id="KW-1133">Transmembrane helix</keyword>
<accession>A0A7X6JZT4</accession>
<reference evidence="2 3" key="1">
    <citation type="submission" date="2020-04" db="EMBL/GenBank/DDBJ databases">
        <authorList>
            <person name="Yoon J."/>
        </authorList>
    </citation>
    <scope>NUCLEOTIDE SEQUENCE [LARGE SCALE GENOMIC DNA]</scope>
    <source>
        <strain evidence="2 3">KMU-115</strain>
    </source>
</reference>
<protein>
    <submittedName>
        <fullName evidence="2">Uncharacterized protein</fullName>
    </submittedName>
</protein>
<organism evidence="2 3">
    <name type="scientific">Roseicyclus persicicus</name>
    <dbReference type="NCBI Taxonomy" id="2650661"/>
    <lineage>
        <taxon>Bacteria</taxon>
        <taxon>Pseudomonadati</taxon>
        <taxon>Pseudomonadota</taxon>
        <taxon>Alphaproteobacteria</taxon>
        <taxon>Rhodobacterales</taxon>
        <taxon>Roseobacteraceae</taxon>
        <taxon>Roseicyclus</taxon>
    </lineage>
</organism>
<keyword evidence="3" id="KW-1185">Reference proteome</keyword>
<feature type="transmembrane region" description="Helical" evidence="1">
    <location>
        <begin position="42"/>
        <end position="63"/>
    </location>
</feature>
<dbReference type="AlphaFoldDB" id="A0A7X6JZT4"/>
<dbReference type="RefSeq" id="WP_210730659.1">
    <property type="nucleotide sequence ID" value="NZ_JAAZQQ010000005.1"/>
</dbReference>
<feature type="transmembrane region" description="Helical" evidence="1">
    <location>
        <begin position="97"/>
        <end position="117"/>
    </location>
</feature>
<feature type="transmembrane region" description="Helical" evidence="1">
    <location>
        <begin position="69"/>
        <end position="90"/>
    </location>
</feature>
<dbReference type="EMBL" id="JAAZQQ010000005">
    <property type="protein sequence ID" value="NKX45884.1"/>
    <property type="molecule type" value="Genomic_DNA"/>
</dbReference>
<sequence length="138" mass="13547">MGDILSDPGTLALVFGGTVFALTGALALSGAVRLATRARGRVLHALTLAAGAVALGVLVLSAAGVDLGLGAILGLAAGVVAVPFWLMGALAARVRPAWVDLLVIVAALAYFTAYAQIAEAPGGVPPIFLGIAPPGDVP</sequence>
<keyword evidence="1" id="KW-0472">Membrane</keyword>
<keyword evidence="1" id="KW-0812">Transmembrane</keyword>
<evidence type="ECO:0000256" key="1">
    <source>
        <dbReference type="SAM" id="Phobius"/>
    </source>
</evidence>